<gene>
    <name evidence="2" type="ORF">SAMN06269173_10755</name>
</gene>
<proteinExistence type="predicted"/>
<dbReference type="AlphaFoldDB" id="A0A238Z9M5"/>
<evidence type="ECO:0000256" key="1">
    <source>
        <dbReference type="SAM" id="Phobius"/>
    </source>
</evidence>
<name>A0A238Z9M5_9BACT</name>
<dbReference type="EMBL" id="FZNS01000007">
    <property type="protein sequence ID" value="SNR80186.1"/>
    <property type="molecule type" value="Genomic_DNA"/>
</dbReference>
<reference evidence="3" key="1">
    <citation type="submission" date="2017-06" db="EMBL/GenBank/DDBJ databases">
        <authorList>
            <person name="Varghese N."/>
            <person name="Submissions S."/>
        </authorList>
    </citation>
    <scope>NUCLEOTIDE SEQUENCE [LARGE SCALE GENOMIC DNA]</scope>
    <source>
        <strain evidence="3">DSM 28041</strain>
    </source>
</reference>
<feature type="transmembrane region" description="Helical" evidence="1">
    <location>
        <begin position="13"/>
        <end position="35"/>
    </location>
</feature>
<sequence length="70" mass="7864">MHAPTTIPLLRHAASWLGSACFQLMLVVVYGLHLAKSFRSPFRASELPPKPLRPRFWARTPTITIAGKRP</sequence>
<organism evidence="2 3">
    <name type="scientific">Hymenobacter mucosus</name>
    <dbReference type="NCBI Taxonomy" id="1411120"/>
    <lineage>
        <taxon>Bacteria</taxon>
        <taxon>Pseudomonadati</taxon>
        <taxon>Bacteroidota</taxon>
        <taxon>Cytophagia</taxon>
        <taxon>Cytophagales</taxon>
        <taxon>Hymenobacteraceae</taxon>
        <taxon>Hymenobacter</taxon>
    </lineage>
</organism>
<evidence type="ECO:0000313" key="3">
    <source>
        <dbReference type="Proteomes" id="UP000198310"/>
    </source>
</evidence>
<evidence type="ECO:0000313" key="2">
    <source>
        <dbReference type="EMBL" id="SNR80186.1"/>
    </source>
</evidence>
<dbReference type="Proteomes" id="UP000198310">
    <property type="component" value="Unassembled WGS sequence"/>
</dbReference>
<protein>
    <submittedName>
        <fullName evidence="2">Uncharacterized protein</fullName>
    </submittedName>
</protein>
<keyword evidence="1" id="KW-0812">Transmembrane</keyword>
<keyword evidence="1" id="KW-0472">Membrane</keyword>
<keyword evidence="3" id="KW-1185">Reference proteome</keyword>
<accession>A0A238Z9M5</accession>
<keyword evidence="1" id="KW-1133">Transmembrane helix</keyword>
<dbReference type="RefSeq" id="WP_089333426.1">
    <property type="nucleotide sequence ID" value="NZ_FZNS01000007.1"/>
</dbReference>